<dbReference type="Proteomes" id="UP000293764">
    <property type="component" value="Unassembled WGS sequence"/>
</dbReference>
<name>A0A4Q5MVI8_9MICO</name>
<comment type="caution">
    <text evidence="3">The sequence shown here is derived from an EMBL/GenBank/DDBJ whole genome shotgun (WGS) entry which is preliminary data.</text>
</comment>
<dbReference type="OrthoDB" id="9806257at2"/>
<evidence type="ECO:0000313" key="4">
    <source>
        <dbReference type="Proteomes" id="UP000293764"/>
    </source>
</evidence>
<dbReference type="Gene3D" id="3.30.9.10">
    <property type="entry name" value="D-Amino Acid Oxidase, subunit A, domain 2"/>
    <property type="match status" value="1"/>
</dbReference>
<dbReference type="InterPro" id="IPR006076">
    <property type="entry name" value="FAD-dep_OxRdtase"/>
</dbReference>
<proteinExistence type="predicted"/>
<gene>
    <name evidence="3" type="ORF">EUA98_17805</name>
</gene>
<accession>A0A4Q5MVI8</accession>
<dbReference type="EMBL" id="SDWW01000061">
    <property type="protein sequence ID" value="RYV49622.1"/>
    <property type="molecule type" value="Genomic_DNA"/>
</dbReference>
<evidence type="ECO:0000256" key="1">
    <source>
        <dbReference type="ARBA" id="ARBA00023002"/>
    </source>
</evidence>
<organism evidence="3 4">
    <name type="scientific">Pengzhenrongella frigida</name>
    <dbReference type="NCBI Taxonomy" id="1259133"/>
    <lineage>
        <taxon>Bacteria</taxon>
        <taxon>Bacillati</taxon>
        <taxon>Actinomycetota</taxon>
        <taxon>Actinomycetes</taxon>
        <taxon>Micrococcales</taxon>
        <taxon>Pengzhenrongella</taxon>
    </lineage>
</organism>
<dbReference type="GO" id="GO:0016491">
    <property type="term" value="F:oxidoreductase activity"/>
    <property type="evidence" value="ECO:0007669"/>
    <property type="project" value="UniProtKB-KW"/>
</dbReference>
<dbReference type="PANTHER" id="PTHR13847">
    <property type="entry name" value="SARCOSINE DEHYDROGENASE-RELATED"/>
    <property type="match status" value="1"/>
</dbReference>
<dbReference type="SUPFAM" id="SSF51905">
    <property type="entry name" value="FAD/NAD(P)-binding domain"/>
    <property type="match status" value="1"/>
</dbReference>
<keyword evidence="1" id="KW-0560">Oxidoreductase</keyword>
<dbReference type="InterPro" id="IPR036188">
    <property type="entry name" value="FAD/NAD-bd_sf"/>
</dbReference>
<dbReference type="AlphaFoldDB" id="A0A4Q5MVI8"/>
<sequence length="393" mass="41004">MSDIVIIGAGVIGVATAHALTARGITDITILDRDSVGSGGTGKSAGIVRCHYGVTSVAALALASLEFFENAEAELGQDIGFEQVGYLVGVGPENVEPFRASLANQRSLGVDTREIGHDEVAAMWPTAYLDDFATFCFEPRGGYGDGYATAQALATSLKAKGVTIRQGAKVTEIVVDGDKVTGVRLADGEVVPAGLVVVAAGAWSVPLVSPLGITLPIQPIWVQEVLIDPAVDLGAPPVFSDLVSKQYVHLRGGEMLFGNSSGEGAMTPIDDPDVYPSRATNETVELVVEKAMHRFPGIEDPRLATTATGVIDTTPDNNPIVSATGYAGLFIAAGMSGHGFKIAPALGRLMADIMLDGDTTLPHVVASEFRLSRYDDGEPLVSPFVYHGATGIR</sequence>
<feature type="domain" description="FAD dependent oxidoreductase" evidence="2">
    <location>
        <begin position="3"/>
        <end position="352"/>
    </location>
</feature>
<evidence type="ECO:0000259" key="2">
    <source>
        <dbReference type="Pfam" id="PF01266"/>
    </source>
</evidence>
<dbReference type="Pfam" id="PF01266">
    <property type="entry name" value="DAO"/>
    <property type="match status" value="1"/>
</dbReference>
<reference evidence="3 4" key="1">
    <citation type="submission" date="2019-01" db="EMBL/GenBank/DDBJ databases">
        <title>Novel species of Cellulomonas.</title>
        <authorList>
            <person name="Liu Q."/>
            <person name="Xin Y.-H."/>
        </authorList>
    </citation>
    <scope>NUCLEOTIDE SEQUENCE [LARGE SCALE GENOMIC DNA]</scope>
    <source>
        <strain evidence="3 4">HLT2-17</strain>
    </source>
</reference>
<protein>
    <submittedName>
        <fullName evidence="3">FAD-binding oxidoreductase</fullName>
    </submittedName>
</protein>
<keyword evidence="4" id="KW-1185">Reference proteome</keyword>
<evidence type="ECO:0000313" key="3">
    <source>
        <dbReference type="EMBL" id="RYV49622.1"/>
    </source>
</evidence>
<dbReference type="PANTHER" id="PTHR13847:SF287">
    <property type="entry name" value="FAD-DEPENDENT OXIDOREDUCTASE DOMAIN-CONTAINING PROTEIN 1"/>
    <property type="match status" value="1"/>
</dbReference>
<dbReference type="RefSeq" id="WP_130104041.1">
    <property type="nucleotide sequence ID" value="NZ_SDWW01000061.1"/>
</dbReference>
<dbReference type="Gene3D" id="3.50.50.60">
    <property type="entry name" value="FAD/NAD(P)-binding domain"/>
    <property type="match status" value="1"/>
</dbReference>
<dbReference type="GO" id="GO:0005737">
    <property type="term" value="C:cytoplasm"/>
    <property type="evidence" value="ECO:0007669"/>
    <property type="project" value="TreeGrafter"/>
</dbReference>